<dbReference type="GO" id="GO:0005634">
    <property type="term" value="C:nucleus"/>
    <property type="evidence" value="ECO:0007669"/>
    <property type="project" value="UniProtKB-SubCell"/>
</dbReference>
<evidence type="ECO:0000313" key="10">
    <source>
        <dbReference type="Proteomes" id="UP000887013"/>
    </source>
</evidence>
<feature type="domain" description="Homeobox" evidence="8">
    <location>
        <begin position="219"/>
        <end position="279"/>
    </location>
</feature>
<proteinExistence type="predicted"/>
<comment type="subcellular location">
    <subcellularLocation>
        <location evidence="1 5 6">Nucleus</location>
    </subcellularLocation>
</comment>
<sequence>MDLTETEPYLCTNQCIPHRPDPPSHWPLDEVGVPCLQSCTISNSVGTDNLPKTHNLNCDFFKNLQPVKGVGINRYRLEITAIPAGDYDAFSFQESRMQTGSKQSENRGNFHSIQVMLGLQQELGCQQHDTIAAVSAALGYAPPPGHPQQALSFGVSSASSMSGTMMNTLTQQQYTTARLRDGFAELAASKDVTDTSKQSNTIPSEKSTSTASSTTEKAVKKKKTRTTFTAFQLEELERAFQRAPYPDVFAREELALRLTLSESRVQVWFQNRRAKWRKREPPRKTNYLQTVSSPSMAKTFTNTTPLPSLTPSMDSTWASFASNPYDFGFQNALATSPYAGFSTSPHSNLGAGPTSAGFYSGMISQGDPLLPSLTPTRSDMHQSSPLNKSPSPPNVYGNNSNNSNGDKKLSGLVGLDPNDVDPHRLTTLPPLMLKTKDNSVSPLPSLDFFT</sequence>
<name>A0A8X6UV56_NEPPI</name>
<dbReference type="PANTHER" id="PTHR24329">
    <property type="entry name" value="HOMEOBOX PROTEIN ARISTALESS"/>
    <property type="match status" value="1"/>
</dbReference>
<dbReference type="Proteomes" id="UP000887013">
    <property type="component" value="Unassembled WGS sequence"/>
</dbReference>
<feature type="compositionally biased region" description="Low complexity" evidence="7">
    <location>
        <begin position="383"/>
        <end position="404"/>
    </location>
</feature>
<feature type="region of interest" description="Disordered" evidence="7">
    <location>
        <begin position="368"/>
        <end position="421"/>
    </location>
</feature>
<protein>
    <submittedName>
        <fullName evidence="9">Homeobox protein ARX</fullName>
    </submittedName>
</protein>
<dbReference type="GO" id="GO:0000981">
    <property type="term" value="F:DNA-binding transcription factor activity, RNA polymerase II-specific"/>
    <property type="evidence" value="ECO:0007669"/>
    <property type="project" value="InterPro"/>
</dbReference>
<gene>
    <name evidence="9" type="primary">ARX</name>
    <name evidence="9" type="ORF">NPIL_205021</name>
</gene>
<dbReference type="CDD" id="cd00086">
    <property type="entry name" value="homeodomain"/>
    <property type="match status" value="1"/>
</dbReference>
<dbReference type="InterPro" id="IPR001356">
    <property type="entry name" value="HD"/>
</dbReference>
<dbReference type="PROSITE" id="PS00027">
    <property type="entry name" value="HOMEOBOX_1"/>
    <property type="match status" value="1"/>
</dbReference>
<keyword evidence="10" id="KW-1185">Reference proteome</keyword>
<keyword evidence="2 5" id="KW-0238">DNA-binding</keyword>
<accession>A0A8X6UV56</accession>
<dbReference type="AlphaFoldDB" id="A0A8X6UV56"/>
<comment type="caution">
    <text evidence="9">The sequence shown here is derived from an EMBL/GenBank/DDBJ whole genome shotgun (WGS) entry which is preliminary data.</text>
</comment>
<dbReference type="PROSITE" id="PS50071">
    <property type="entry name" value="HOMEOBOX_2"/>
    <property type="match status" value="1"/>
</dbReference>
<dbReference type="EMBL" id="BMAW01039390">
    <property type="protein sequence ID" value="GFU55612.1"/>
    <property type="molecule type" value="Genomic_DNA"/>
</dbReference>
<dbReference type="InterPro" id="IPR009057">
    <property type="entry name" value="Homeodomain-like_sf"/>
</dbReference>
<dbReference type="FunFam" id="1.10.10.60:FF:000252">
    <property type="entry name" value="Retinal homeobox protein Rx-B"/>
    <property type="match status" value="1"/>
</dbReference>
<evidence type="ECO:0000256" key="7">
    <source>
        <dbReference type="SAM" id="MobiDB-lite"/>
    </source>
</evidence>
<evidence type="ECO:0000256" key="3">
    <source>
        <dbReference type="ARBA" id="ARBA00023155"/>
    </source>
</evidence>
<dbReference type="Pfam" id="PF00046">
    <property type="entry name" value="Homeodomain"/>
    <property type="match status" value="1"/>
</dbReference>
<dbReference type="InterPro" id="IPR017970">
    <property type="entry name" value="Homeobox_CS"/>
</dbReference>
<feature type="compositionally biased region" description="Low complexity" evidence="7">
    <location>
        <begin position="204"/>
        <end position="216"/>
    </location>
</feature>
<dbReference type="OrthoDB" id="6159439at2759"/>
<evidence type="ECO:0000256" key="4">
    <source>
        <dbReference type="ARBA" id="ARBA00023242"/>
    </source>
</evidence>
<keyword evidence="4 5" id="KW-0539">Nucleus</keyword>
<dbReference type="GO" id="GO:0000977">
    <property type="term" value="F:RNA polymerase II transcription regulatory region sequence-specific DNA binding"/>
    <property type="evidence" value="ECO:0007669"/>
    <property type="project" value="TreeGrafter"/>
</dbReference>
<evidence type="ECO:0000256" key="6">
    <source>
        <dbReference type="RuleBase" id="RU000682"/>
    </source>
</evidence>
<feature type="DNA-binding region" description="Homeobox" evidence="5">
    <location>
        <begin position="221"/>
        <end position="280"/>
    </location>
</feature>
<dbReference type="SMART" id="SM00389">
    <property type="entry name" value="HOX"/>
    <property type="match status" value="1"/>
</dbReference>
<dbReference type="InterPro" id="IPR050649">
    <property type="entry name" value="Paired_Homeobox_TFs"/>
</dbReference>
<keyword evidence="3 5" id="KW-0371">Homeobox</keyword>
<reference evidence="9" key="1">
    <citation type="submission" date="2020-08" db="EMBL/GenBank/DDBJ databases">
        <title>Multicomponent nature underlies the extraordinary mechanical properties of spider dragline silk.</title>
        <authorList>
            <person name="Kono N."/>
            <person name="Nakamura H."/>
            <person name="Mori M."/>
            <person name="Yoshida Y."/>
            <person name="Ohtoshi R."/>
            <person name="Malay A.D."/>
            <person name="Moran D.A.P."/>
            <person name="Tomita M."/>
            <person name="Numata K."/>
            <person name="Arakawa K."/>
        </authorList>
    </citation>
    <scope>NUCLEOTIDE SEQUENCE</scope>
</reference>
<evidence type="ECO:0000259" key="8">
    <source>
        <dbReference type="PROSITE" id="PS50071"/>
    </source>
</evidence>
<evidence type="ECO:0000256" key="2">
    <source>
        <dbReference type="ARBA" id="ARBA00023125"/>
    </source>
</evidence>
<dbReference type="Gene3D" id="1.10.10.60">
    <property type="entry name" value="Homeodomain-like"/>
    <property type="match status" value="1"/>
</dbReference>
<evidence type="ECO:0000256" key="5">
    <source>
        <dbReference type="PROSITE-ProRule" id="PRU00108"/>
    </source>
</evidence>
<dbReference type="SUPFAM" id="SSF46689">
    <property type="entry name" value="Homeodomain-like"/>
    <property type="match status" value="1"/>
</dbReference>
<dbReference type="PANTHER" id="PTHR24329:SF543">
    <property type="entry name" value="FI01017P-RELATED"/>
    <property type="match status" value="1"/>
</dbReference>
<evidence type="ECO:0000256" key="1">
    <source>
        <dbReference type="ARBA" id="ARBA00004123"/>
    </source>
</evidence>
<feature type="region of interest" description="Disordered" evidence="7">
    <location>
        <begin position="190"/>
        <end position="219"/>
    </location>
</feature>
<evidence type="ECO:0000313" key="9">
    <source>
        <dbReference type="EMBL" id="GFU55612.1"/>
    </source>
</evidence>
<organism evidence="9 10">
    <name type="scientific">Nephila pilipes</name>
    <name type="common">Giant wood spider</name>
    <name type="synonym">Nephila maculata</name>
    <dbReference type="NCBI Taxonomy" id="299642"/>
    <lineage>
        <taxon>Eukaryota</taxon>
        <taxon>Metazoa</taxon>
        <taxon>Ecdysozoa</taxon>
        <taxon>Arthropoda</taxon>
        <taxon>Chelicerata</taxon>
        <taxon>Arachnida</taxon>
        <taxon>Araneae</taxon>
        <taxon>Araneomorphae</taxon>
        <taxon>Entelegynae</taxon>
        <taxon>Araneoidea</taxon>
        <taxon>Nephilidae</taxon>
        <taxon>Nephila</taxon>
    </lineage>
</organism>